<feature type="domain" description="C2H2-type" evidence="9">
    <location>
        <begin position="181"/>
        <end position="208"/>
    </location>
</feature>
<dbReference type="SUPFAM" id="SSF57667">
    <property type="entry name" value="beta-beta-alpha zinc fingers"/>
    <property type="match status" value="2"/>
</dbReference>
<evidence type="ECO:0000313" key="11">
    <source>
        <dbReference type="Proteomes" id="UP001154114"/>
    </source>
</evidence>
<dbReference type="GO" id="GO:0008270">
    <property type="term" value="F:zinc ion binding"/>
    <property type="evidence" value="ECO:0007669"/>
    <property type="project" value="UniProtKB-KW"/>
</dbReference>
<feature type="domain" description="C2H2-type" evidence="9">
    <location>
        <begin position="153"/>
        <end position="180"/>
    </location>
</feature>
<dbReference type="SMART" id="SM00355">
    <property type="entry name" value="ZnF_C2H2"/>
    <property type="match status" value="4"/>
</dbReference>
<dbReference type="Proteomes" id="UP001154114">
    <property type="component" value="Chromosome 8"/>
</dbReference>
<dbReference type="FunFam" id="3.30.160.60:FF:000135">
    <property type="entry name" value="Zinc finger protein 358"/>
    <property type="match status" value="1"/>
</dbReference>
<keyword evidence="6" id="KW-0862">Zinc</keyword>
<dbReference type="PANTHER" id="PTHR24394">
    <property type="entry name" value="ZINC FINGER PROTEIN"/>
    <property type="match status" value="1"/>
</dbReference>
<dbReference type="GO" id="GO:0000981">
    <property type="term" value="F:DNA-binding transcription factor activity, RNA polymerase II-specific"/>
    <property type="evidence" value="ECO:0007669"/>
    <property type="project" value="TreeGrafter"/>
</dbReference>
<keyword evidence="5 8" id="KW-0863">Zinc-finger</keyword>
<dbReference type="PANTHER" id="PTHR24394:SF44">
    <property type="entry name" value="ZINC FINGER PROTEIN 271-LIKE"/>
    <property type="match status" value="1"/>
</dbReference>
<reference evidence="10" key="1">
    <citation type="submission" date="2021-12" db="EMBL/GenBank/DDBJ databases">
        <authorList>
            <person name="King R."/>
        </authorList>
    </citation>
    <scope>NUCLEOTIDE SEQUENCE</scope>
</reference>
<dbReference type="Pfam" id="PF00096">
    <property type="entry name" value="zf-C2H2"/>
    <property type="match status" value="4"/>
</dbReference>
<evidence type="ECO:0000256" key="2">
    <source>
        <dbReference type="ARBA" id="ARBA00006991"/>
    </source>
</evidence>
<proteinExistence type="inferred from homology"/>
<gene>
    <name evidence="10" type="ORF">CINC_LOCUS12822</name>
</gene>
<keyword evidence="3" id="KW-0479">Metal-binding</keyword>
<dbReference type="FunFam" id="3.30.160.60:FF:000744">
    <property type="entry name" value="zinc finger E-box-binding homeobox 1"/>
    <property type="match status" value="1"/>
</dbReference>
<evidence type="ECO:0000256" key="8">
    <source>
        <dbReference type="PROSITE-ProRule" id="PRU00042"/>
    </source>
</evidence>
<accession>A0A9N8KZW2</accession>
<dbReference type="InterPro" id="IPR013087">
    <property type="entry name" value="Znf_C2H2_type"/>
</dbReference>
<dbReference type="Gene3D" id="3.30.160.60">
    <property type="entry name" value="Classic Zinc Finger"/>
    <property type="match status" value="3"/>
</dbReference>
<dbReference type="PROSITE" id="PS00028">
    <property type="entry name" value="ZINC_FINGER_C2H2_1"/>
    <property type="match status" value="4"/>
</dbReference>
<dbReference type="AlphaFoldDB" id="A0A9N8KZW2"/>
<evidence type="ECO:0000256" key="6">
    <source>
        <dbReference type="ARBA" id="ARBA00022833"/>
    </source>
</evidence>
<evidence type="ECO:0000256" key="3">
    <source>
        <dbReference type="ARBA" id="ARBA00022723"/>
    </source>
</evidence>
<name>A0A9N8KZW2_CHRIL</name>
<dbReference type="GO" id="GO:0005634">
    <property type="term" value="C:nucleus"/>
    <property type="evidence" value="ECO:0007669"/>
    <property type="project" value="UniProtKB-SubCell"/>
</dbReference>
<dbReference type="OrthoDB" id="3437960at2759"/>
<keyword evidence="7" id="KW-0539">Nucleus</keyword>
<dbReference type="InterPro" id="IPR036236">
    <property type="entry name" value="Znf_C2H2_sf"/>
</dbReference>
<dbReference type="EMBL" id="LR824011">
    <property type="protein sequence ID" value="CAD0198550.1"/>
    <property type="molecule type" value="Genomic_DNA"/>
</dbReference>
<evidence type="ECO:0000256" key="4">
    <source>
        <dbReference type="ARBA" id="ARBA00022737"/>
    </source>
</evidence>
<evidence type="ECO:0000256" key="7">
    <source>
        <dbReference type="ARBA" id="ARBA00023242"/>
    </source>
</evidence>
<evidence type="ECO:0000313" key="10">
    <source>
        <dbReference type="EMBL" id="CAD0198550.1"/>
    </source>
</evidence>
<keyword evidence="11" id="KW-1185">Reference proteome</keyword>
<comment type="subcellular location">
    <subcellularLocation>
        <location evidence="1">Nucleus</location>
    </subcellularLocation>
</comment>
<comment type="similarity">
    <text evidence="2">Belongs to the krueppel C2H2-type zinc-finger protein family.</text>
</comment>
<feature type="domain" description="C2H2-type" evidence="9">
    <location>
        <begin position="125"/>
        <end position="152"/>
    </location>
</feature>
<dbReference type="PROSITE" id="PS50157">
    <property type="entry name" value="ZINC_FINGER_C2H2_2"/>
    <property type="match status" value="3"/>
</dbReference>
<organism evidence="10 11">
    <name type="scientific">Chrysodeixis includens</name>
    <name type="common">Soybean looper</name>
    <name type="synonym">Pseudoplusia includens</name>
    <dbReference type="NCBI Taxonomy" id="689277"/>
    <lineage>
        <taxon>Eukaryota</taxon>
        <taxon>Metazoa</taxon>
        <taxon>Ecdysozoa</taxon>
        <taxon>Arthropoda</taxon>
        <taxon>Hexapoda</taxon>
        <taxon>Insecta</taxon>
        <taxon>Pterygota</taxon>
        <taxon>Neoptera</taxon>
        <taxon>Endopterygota</taxon>
        <taxon>Lepidoptera</taxon>
        <taxon>Glossata</taxon>
        <taxon>Ditrysia</taxon>
        <taxon>Noctuoidea</taxon>
        <taxon>Noctuidae</taxon>
        <taxon>Plusiinae</taxon>
        <taxon>Chrysodeixis</taxon>
    </lineage>
</organism>
<keyword evidence="4" id="KW-0677">Repeat</keyword>
<evidence type="ECO:0000256" key="1">
    <source>
        <dbReference type="ARBA" id="ARBA00004123"/>
    </source>
</evidence>
<sequence>MLDLGTNLGKAGEELCEKLFPPLQIIWTPRRDYDHSAKRYDREGEDRNTHFPKESHHLHAMDFQTEPLDLSTKGNKPSKMLNIIDFKFLEGLNNHLVKLYERTNLVCSKDSYCLPQKAASMKNILPCQVCLKTFDRPSLLKRHMRTHTGEKPHICNVCNKGFSTSSSLNTHRRIHTGEKPHKCPECGKCFTASSNLYYHRMTHTKNKPHKCVWCPRSFPTPGELRAHTAAHNLTHTHTHTHLALPRAGWQLPKSIRVQQTHT</sequence>
<protein>
    <recommendedName>
        <fullName evidence="9">C2H2-type domain-containing protein</fullName>
    </recommendedName>
</protein>
<evidence type="ECO:0000256" key="5">
    <source>
        <dbReference type="ARBA" id="ARBA00022771"/>
    </source>
</evidence>
<evidence type="ECO:0000259" key="9">
    <source>
        <dbReference type="PROSITE" id="PS50157"/>
    </source>
</evidence>
<dbReference type="FunFam" id="3.30.160.60:FF:001532">
    <property type="entry name" value="Zinc finger protein 483"/>
    <property type="match status" value="1"/>
</dbReference>